<dbReference type="Proteomes" id="UP000199665">
    <property type="component" value="Unassembled WGS sequence"/>
</dbReference>
<keyword evidence="2" id="KW-1185">Reference proteome</keyword>
<dbReference type="Pfam" id="PF13279">
    <property type="entry name" value="4HBT_2"/>
    <property type="match status" value="1"/>
</dbReference>
<proteinExistence type="predicted"/>
<dbReference type="PANTHER" id="PTHR12475">
    <property type="match status" value="1"/>
</dbReference>
<accession>A0ABY0YFI3</accession>
<dbReference type="EMBL" id="FNRV01000001">
    <property type="protein sequence ID" value="SED50488.1"/>
    <property type="molecule type" value="Genomic_DNA"/>
</dbReference>
<dbReference type="CDD" id="cd00586">
    <property type="entry name" value="4HBT"/>
    <property type="match status" value="1"/>
</dbReference>
<dbReference type="Gene3D" id="3.10.129.10">
    <property type="entry name" value="Hotdog Thioesterase"/>
    <property type="match status" value="1"/>
</dbReference>
<sequence length="172" mass="20055">MSLYFRLFWTWLRARFKSPIQMGETIELVMRVWPNDLDINGHMNNGRYMTITDLALVEYFTRAGFTEVALRKRWRPMLGGSIISYRRALKPFAVYTLRFSMKCWDARWNYMAFEFLQDGRMMAHGHSKGAIVGREGFVSSADVRHAMGLNPASPEFPASISAWIETERLMNI</sequence>
<dbReference type="InterPro" id="IPR029069">
    <property type="entry name" value="HotDog_dom_sf"/>
</dbReference>
<name>A0ABY0YFI3_9PSED</name>
<evidence type="ECO:0000313" key="1">
    <source>
        <dbReference type="EMBL" id="SED50488.1"/>
    </source>
</evidence>
<dbReference type="SUPFAM" id="SSF54637">
    <property type="entry name" value="Thioesterase/thiol ester dehydrase-isomerase"/>
    <property type="match status" value="1"/>
</dbReference>
<organism evidence="1 2">
    <name type="scientific">Pseudomonas mohnii</name>
    <dbReference type="NCBI Taxonomy" id="395600"/>
    <lineage>
        <taxon>Bacteria</taxon>
        <taxon>Pseudomonadati</taxon>
        <taxon>Pseudomonadota</taxon>
        <taxon>Gammaproteobacteria</taxon>
        <taxon>Pseudomonadales</taxon>
        <taxon>Pseudomonadaceae</taxon>
        <taxon>Pseudomonas</taxon>
    </lineage>
</organism>
<gene>
    <name evidence="1" type="ORF">SAMN05216205_5413</name>
</gene>
<protein>
    <submittedName>
        <fullName evidence="1">Acyl-CoA thioesterase FadM</fullName>
    </submittedName>
</protein>
<reference evidence="1 2" key="1">
    <citation type="submission" date="2016-10" db="EMBL/GenBank/DDBJ databases">
        <authorList>
            <person name="Varghese N."/>
            <person name="Submissions S."/>
        </authorList>
    </citation>
    <scope>NUCLEOTIDE SEQUENCE [LARGE SCALE GENOMIC DNA]</scope>
    <source>
        <strain evidence="1 2">DSM 18327</strain>
    </source>
</reference>
<dbReference type="InterPro" id="IPR051490">
    <property type="entry name" value="THEM6_lcsJ_thioesterase"/>
</dbReference>
<dbReference type="RefSeq" id="WP_090468490.1">
    <property type="nucleotide sequence ID" value="NZ_FNRV01000001.1"/>
</dbReference>
<dbReference type="PANTHER" id="PTHR12475:SF4">
    <property type="entry name" value="PROTEIN THEM6"/>
    <property type="match status" value="1"/>
</dbReference>
<comment type="caution">
    <text evidence="1">The sequence shown here is derived from an EMBL/GenBank/DDBJ whole genome shotgun (WGS) entry which is preliminary data.</text>
</comment>
<evidence type="ECO:0000313" key="2">
    <source>
        <dbReference type="Proteomes" id="UP000199665"/>
    </source>
</evidence>